<dbReference type="PANTHER" id="PTHR20883">
    <property type="entry name" value="PHYTANOYL-COA DIOXYGENASE DOMAIN CONTAINING 1"/>
    <property type="match status" value="1"/>
</dbReference>
<dbReference type="STRING" id="401053.AciPR4_4203"/>
<reference evidence="2 3" key="1">
    <citation type="journal article" date="2012" name="Stand. Genomic Sci.">
        <title>Complete genome sequence of Terriglobus saanensis type strain SP1PR4(T), an Acidobacteria from tundra soil.</title>
        <authorList>
            <person name="Rawat S.R."/>
            <person name="Mannisto M.K."/>
            <person name="Starovoytov V."/>
            <person name="Goodwin L."/>
            <person name="Nolan M."/>
            <person name="Hauser L."/>
            <person name="Land M."/>
            <person name="Davenport K.W."/>
            <person name="Woyke T."/>
            <person name="Haggblom M.M."/>
        </authorList>
    </citation>
    <scope>NUCLEOTIDE SEQUENCE</scope>
    <source>
        <strain evidence="3">ATCC BAA-1853 / DSM 23119 / SP1PR4</strain>
    </source>
</reference>
<organism evidence="2 3">
    <name type="scientific">Terriglobus saanensis (strain ATCC BAA-1853 / DSM 23119 / SP1PR4)</name>
    <dbReference type="NCBI Taxonomy" id="401053"/>
    <lineage>
        <taxon>Bacteria</taxon>
        <taxon>Pseudomonadati</taxon>
        <taxon>Acidobacteriota</taxon>
        <taxon>Terriglobia</taxon>
        <taxon>Terriglobales</taxon>
        <taxon>Acidobacteriaceae</taxon>
        <taxon>Terriglobus</taxon>
    </lineage>
</organism>
<dbReference type="OrthoDB" id="9791262at2"/>
<keyword evidence="2" id="KW-0560">Oxidoreductase</keyword>
<dbReference type="eggNOG" id="COG5285">
    <property type="taxonomic scope" value="Bacteria"/>
</dbReference>
<evidence type="ECO:0000313" key="3">
    <source>
        <dbReference type="Proteomes" id="UP000006844"/>
    </source>
</evidence>
<evidence type="ECO:0000256" key="1">
    <source>
        <dbReference type="ARBA" id="ARBA00001954"/>
    </source>
</evidence>
<dbReference type="InterPro" id="IPR008775">
    <property type="entry name" value="Phytyl_CoA_dOase-like"/>
</dbReference>
<dbReference type="SUPFAM" id="SSF51197">
    <property type="entry name" value="Clavaminate synthase-like"/>
    <property type="match status" value="1"/>
</dbReference>
<dbReference type="EMBL" id="CP002467">
    <property type="protein sequence ID" value="ADV84948.1"/>
    <property type="molecule type" value="Genomic_DNA"/>
</dbReference>
<dbReference type="AlphaFoldDB" id="E8V657"/>
<keyword evidence="3" id="KW-1185">Reference proteome</keyword>
<dbReference type="Gene3D" id="2.60.120.620">
    <property type="entry name" value="q2cbj1_9rhob like domain"/>
    <property type="match status" value="1"/>
</dbReference>
<name>E8V657_TERSS</name>
<gene>
    <name evidence="2" type="ordered locus">AciPR4_4203</name>
</gene>
<dbReference type="Proteomes" id="UP000006844">
    <property type="component" value="Chromosome"/>
</dbReference>
<comment type="cofactor">
    <cofactor evidence="1">
        <name>Fe(2+)</name>
        <dbReference type="ChEBI" id="CHEBI:29033"/>
    </cofactor>
</comment>
<dbReference type="PANTHER" id="PTHR20883:SF48">
    <property type="entry name" value="ECTOINE DIOXYGENASE"/>
    <property type="match status" value="1"/>
</dbReference>
<dbReference type="KEGG" id="tsa:AciPR4_4203"/>
<protein>
    <submittedName>
        <fullName evidence="2">Phytanoyl-CoA dioxygenase</fullName>
    </submittedName>
</protein>
<dbReference type="RefSeq" id="WP_013570678.1">
    <property type="nucleotide sequence ID" value="NC_014963.1"/>
</dbReference>
<accession>E8V657</accession>
<proteinExistence type="predicted"/>
<dbReference type="GO" id="GO:0016706">
    <property type="term" value="F:2-oxoglutarate-dependent dioxygenase activity"/>
    <property type="evidence" value="ECO:0007669"/>
    <property type="project" value="UniProtKB-ARBA"/>
</dbReference>
<sequence>MSLATEIDEQGFAVVEEVLLPMTVEALLREVGSWQDSSADRRGGLRNLLDFPSMRELANSDTLIGLVEPVLGPTATVVRGILFDKTESTNWKVPWHQDVTIAVKERVEAEGFGPWSMKEGVLHVQPPSSVMEGMLSVRVHLDDCPIENGALRVIPVSHKGGKIAVRDVELLAAESAEHICPVPAGGALIMRPLLFHASSASSISGHRRVLHFDYANVTLPSGMNWHEA</sequence>
<dbReference type="HOGENOM" id="CLU_085070_0_0_0"/>
<dbReference type="GO" id="GO:0005506">
    <property type="term" value="F:iron ion binding"/>
    <property type="evidence" value="ECO:0007669"/>
    <property type="project" value="UniProtKB-ARBA"/>
</dbReference>
<evidence type="ECO:0000313" key="2">
    <source>
        <dbReference type="EMBL" id="ADV84948.1"/>
    </source>
</evidence>
<keyword evidence="2" id="KW-0223">Dioxygenase</keyword>
<dbReference type="Pfam" id="PF05721">
    <property type="entry name" value="PhyH"/>
    <property type="match status" value="1"/>
</dbReference>